<reference evidence="1 2" key="1">
    <citation type="submission" date="2019-05" db="EMBL/GenBank/DDBJ databases">
        <title>Another draft genome of Portunus trituberculatus and its Hox gene families provides insights of decapod evolution.</title>
        <authorList>
            <person name="Jeong J.-H."/>
            <person name="Song I."/>
            <person name="Kim S."/>
            <person name="Choi T."/>
            <person name="Kim D."/>
            <person name="Ryu S."/>
            <person name="Kim W."/>
        </authorList>
    </citation>
    <scope>NUCLEOTIDE SEQUENCE [LARGE SCALE GENOMIC DNA]</scope>
    <source>
        <tissue evidence="1">Muscle</tissue>
    </source>
</reference>
<dbReference type="Proteomes" id="UP000324222">
    <property type="component" value="Unassembled WGS sequence"/>
</dbReference>
<keyword evidence="2" id="KW-1185">Reference proteome</keyword>
<dbReference type="EMBL" id="VSRR010073764">
    <property type="protein sequence ID" value="MPC87190.1"/>
    <property type="molecule type" value="Genomic_DNA"/>
</dbReference>
<evidence type="ECO:0000313" key="2">
    <source>
        <dbReference type="Proteomes" id="UP000324222"/>
    </source>
</evidence>
<accession>A0A5B7IRC0</accession>
<name>A0A5B7IRC0_PORTR</name>
<evidence type="ECO:0000313" key="1">
    <source>
        <dbReference type="EMBL" id="MPC87190.1"/>
    </source>
</evidence>
<protein>
    <submittedName>
        <fullName evidence="1">Uncharacterized protein</fullName>
    </submittedName>
</protein>
<gene>
    <name evidence="1" type="ORF">E2C01_082045</name>
</gene>
<proteinExistence type="predicted"/>
<organism evidence="1 2">
    <name type="scientific">Portunus trituberculatus</name>
    <name type="common">Swimming crab</name>
    <name type="synonym">Neptunus trituberculatus</name>
    <dbReference type="NCBI Taxonomy" id="210409"/>
    <lineage>
        <taxon>Eukaryota</taxon>
        <taxon>Metazoa</taxon>
        <taxon>Ecdysozoa</taxon>
        <taxon>Arthropoda</taxon>
        <taxon>Crustacea</taxon>
        <taxon>Multicrustacea</taxon>
        <taxon>Malacostraca</taxon>
        <taxon>Eumalacostraca</taxon>
        <taxon>Eucarida</taxon>
        <taxon>Decapoda</taxon>
        <taxon>Pleocyemata</taxon>
        <taxon>Brachyura</taxon>
        <taxon>Eubrachyura</taxon>
        <taxon>Portunoidea</taxon>
        <taxon>Portunidae</taxon>
        <taxon>Portuninae</taxon>
        <taxon>Portunus</taxon>
    </lineage>
</organism>
<sequence>MSHQLIHCRLMSH</sequence>
<comment type="caution">
    <text evidence="1">The sequence shown here is derived from an EMBL/GenBank/DDBJ whole genome shotgun (WGS) entry which is preliminary data.</text>
</comment>